<dbReference type="InterPro" id="IPR043519">
    <property type="entry name" value="NT_sf"/>
</dbReference>
<organism evidence="2 3">
    <name type="scientific">Odinarchaeota yellowstonii (strain LCB_4)</name>
    <dbReference type="NCBI Taxonomy" id="1841599"/>
    <lineage>
        <taxon>Archaea</taxon>
        <taxon>Promethearchaeati</taxon>
        <taxon>Candidatus Odinarchaeota</taxon>
        <taxon>Candidatus Odinarchaeia</taxon>
        <taxon>Candidatus Odinarchaeales</taxon>
        <taxon>Candidatus Odinarchaeaceae</taxon>
        <taxon>Candidatus Odinarchaeum</taxon>
    </lineage>
</organism>
<name>A0AAF0IBG1_ODILC</name>
<dbReference type="SUPFAM" id="SSF81301">
    <property type="entry name" value="Nucleotidyltransferase"/>
    <property type="match status" value="1"/>
</dbReference>
<evidence type="ECO:0000259" key="1">
    <source>
        <dbReference type="Pfam" id="PF18765"/>
    </source>
</evidence>
<dbReference type="Pfam" id="PF18765">
    <property type="entry name" value="Polbeta"/>
    <property type="match status" value="1"/>
</dbReference>
<dbReference type="Gene3D" id="3.30.460.10">
    <property type="entry name" value="Beta Polymerase, domain 2"/>
    <property type="match status" value="1"/>
</dbReference>
<dbReference type="AlphaFoldDB" id="A0AAF0IBG1"/>
<sequence>MLYVYESEILNEIEAIINKSKESIQIAVLYGSVTRGEHKPESDIDLIIVADESKIKELEEEFSNLYLKYFIPISVKFYTLNQKVELYGRKRKQIKNRA</sequence>
<reference evidence="2" key="2">
    <citation type="journal article" date="2022" name="Nat. Microbiol.">
        <title>A closed Candidatus Odinarchaeum chromosome exposes Asgard archaeal viruses.</title>
        <authorList>
            <person name="Tamarit D."/>
            <person name="Caceres E.F."/>
            <person name="Krupovic M."/>
            <person name="Nijland R."/>
            <person name="Eme L."/>
            <person name="Robinson N.P."/>
            <person name="Ettema T.J.G."/>
        </authorList>
    </citation>
    <scope>NUCLEOTIDE SEQUENCE</scope>
    <source>
        <strain evidence="2">LCB_4</strain>
    </source>
</reference>
<feature type="domain" description="Polymerase beta nucleotidyltransferase" evidence="1">
    <location>
        <begin position="12"/>
        <end position="81"/>
    </location>
</feature>
<protein>
    <submittedName>
        <fullName evidence="2">Nucleotidyltransferase domain-containing protein</fullName>
    </submittedName>
</protein>
<dbReference type="CDD" id="cd05403">
    <property type="entry name" value="NT_KNTase_like"/>
    <property type="match status" value="1"/>
</dbReference>
<dbReference type="EMBL" id="CP091871">
    <property type="protein sequence ID" value="WEU40345.1"/>
    <property type="molecule type" value="Genomic_DNA"/>
</dbReference>
<evidence type="ECO:0000313" key="3">
    <source>
        <dbReference type="Proteomes" id="UP000186851"/>
    </source>
</evidence>
<reference evidence="2" key="1">
    <citation type="journal article" date="2017" name="Nature">
        <title>Asgard archaea illuminate the origin of eukaryotic cellular complexity.</title>
        <authorList>
            <person name="Zaremba-Niedzwiedzka K."/>
            <person name="Caceres E.F."/>
            <person name="Saw J.H."/>
            <person name="Backstrom D."/>
            <person name="Juzokaite L."/>
            <person name="Vancaester E."/>
            <person name="Seitz K.W."/>
            <person name="Anantharaman K."/>
            <person name="Starnawski P."/>
            <person name="Kjeldsen K.U."/>
            <person name="Scott M.B."/>
            <person name="Nunoura T."/>
            <person name="Banfield J.F."/>
            <person name="Schramm A."/>
            <person name="Baker B.J."/>
            <person name="Spang A."/>
            <person name="Ettema T.J.G."/>
        </authorList>
    </citation>
    <scope>NUCLEOTIDE SEQUENCE</scope>
    <source>
        <strain evidence="2">LCB_4</strain>
    </source>
</reference>
<gene>
    <name evidence="2" type="ORF">OdinLCB4_007720</name>
</gene>
<evidence type="ECO:0000313" key="2">
    <source>
        <dbReference type="EMBL" id="WEU40345.1"/>
    </source>
</evidence>
<proteinExistence type="predicted"/>
<dbReference type="Proteomes" id="UP000186851">
    <property type="component" value="Chromosome"/>
</dbReference>
<dbReference type="InterPro" id="IPR041633">
    <property type="entry name" value="Polbeta"/>
</dbReference>
<dbReference type="KEGG" id="oyw:OdinLCB4_007720"/>
<accession>A0AAF0IBG1</accession>